<evidence type="ECO:0000256" key="1">
    <source>
        <dbReference type="SAM" id="MobiDB-lite"/>
    </source>
</evidence>
<keyword evidence="4" id="KW-1185">Reference proteome</keyword>
<dbReference type="RefSeq" id="WP_167474962.1">
    <property type="nucleotide sequence ID" value="NZ_CP046172.1"/>
</dbReference>
<feature type="transmembrane region" description="Helical" evidence="2">
    <location>
        <begin position="198"/>
        <end position="218"/>
    </location>
</feature>
<name>A0A6G9YGA3_9NOCA</name>
<reference evidence="3 4" key="1">
    <citation type="journal article" date="2019" name="ACS Chem. Biol.">
        <title>Identification and Mobilization of a Cryptic Antibiotic Biosynthesis Gene Locus from a Human-Pathogenic Nocardia Isolate.</title>
        <authorList>
            <person name="Herisse M."/>
            <person name="Ishida K."/>
            <person name="Porter J.L."/>
            <person name="Howden B."/>
            <person name="Hertweck C."/>
            <person name="Stinear T.P."/>
            <person name="Pidot S.J."/>
        </authorList>
    </citation>
    <scope>NUCLEOTIDE SEQUENCE [LARGE SCALE GENOMIC DNA]</scope>
    <source>
        <strain evidence="3 4">AUSMDU00012717</strain>
    </source>
</reference>
<keyword evidence="2" id="KW-0812">Transmembrane</keyword>
<dbReference type="Proteomes" id="UP000503540">
    <property type="component" value="Chromosome"/>
</dbReference>
<dbReference type="KEGG" id="nah:F5544_21945"/>
<accession>A0A6G9YGA3</accession>
<sequence>MTATETDLAPDTGRHADHAWNPVTRIVFRFCFSYFGLFCLFFPWMWFSYLIAFRRVLPDDATVWSARPVAPIVGWVGRHLFGVSAVPNPYSQGDDPFEWVLVFCILVAAVAVTVMWSLLDRRRTEYRGPADGFLLAMRLALAGQMFYYGVAKLIPNQMPEPPLATWLQRFGDFSPDMVLWNQVGYSQPYEMLLGAAEVLGGVLLLLPRTAVLGAMLCLADMAQVFVLNMTFGVSVKLLSAHLILLSVVLLAPRTRQLLDAVVLGRATAAVPGGRRSRRTITTLQVAALIWLAVGNGYQNWRLWYEIGGGRPVSALYGIWEVTSFDRDGQSRPLLLTDRDLWRRIVFDDPDTMTYQQTDDRLVPVIAHIDTAAHRVTLSRPDPGSAPSEGPDHHPSGSSFAVLDYQRPEPNHLRLTGDLDGHHVTITLDLVDPASFPLRASRFQWVQR</sequence>
<protein>
    <submittedName>
        <fullName evidence="3">DoxX family membrane protein</fullName>
    </submittedName>
</protein>
<proteinExistence type="predicted"/>
<dbReference type="EMBL" id="CP046172">
    <property type="protein sequence ID" value="QIS12251.1"/>
    <property type="molecule type" value="Genomic_DNA"/>
</dbReference>
<feature type="transmembrane region" description="Helical" evidence="2">
    <location>
        <begin position="225"/>
        <end position="251"/>
    </location>
</feature>
<feature type="region of interest" description="Disordered" evidence="1">
    <location>
        <begin position="376"/>
        <end position="401"/>
    </location>
</feature>
<feature type="transmembrane region" description="Helical" evidence="2">
    <location>
        <begin position="99"/>
        <end position="119"/>
    </location>
</feature>
<evidence type="ECO:0000256" key="2">
    <source>
        <dbReference type="SAM" id="Phobius"/>
    </source>
</evidence>
<evidence type="ECO:0000313" key="4">
    <source>
        <dbReference type="Proteomes" id="UP000503540"/>
    </source>
</evidence>
<organism evidence="3 4">
    <name type="scientific">Nocardia arthritidis</name>
    <dbReference type="NCBI Taxonomy" id="228602"/>
    <lineage>
        <taxon>Bacteria</taxon>
        <taxon>Bacillati</taxon>
        <taxon>Actinomycetota</taxon>
        <taxon>Actinomycetes</taxon>
        <taxon>Mycobacteriales</taxon>
        <taxon>Nocardiaceae</taxon>
        <taxon>Nocardia</taxon>
    </lineage>
</organism>
<gene>
    <name evidence="3" type="ORF">F5544_21945</name>
</gene>
<dbReference type="AlphaFoldDB" id="A0A6G9YGA3"/>
<keyword evidence="2" id="KW-1133">Transmembrane helix</keyword>
<evidence type="ECO:0000313" key="3">
    <source>
        <dbReference type="EMBL" id="QIS12251.1"/>
    </source>
</evidence>
<keyword evidence="2" id="KW-0472">Membrane</keyword>
<feature type="transmembrane region" description="Helical" evidence="2">
    <location>
        <begin position="131"/>
        <end position="150"/>
    </location>
</feature>
<feature type="transmembrane region" description="Helical" evidence="2">
    <location>
        <begin position="26"/>
        <end position="47"/>
    </location>
</feature>